<name>A0A2K3JZV9_TRIPR</name>
<reference evidence="2 3" key="1">
    <citation type="journal article" date="2014" name="Am. J. Bot.">
        <title>Genome assembly and annotation for red clover (Trifolium pratense; Fabaceae).</title>
        <authorList>
            <person name="Istvanek J."/>
            <person name="Jaros M."/>
            <person name="Krenek A."/>
            <person name="Repkova J."/>
        </authorList>
    </citation>
    <scope>NUCLEOTIDE SEQUENCE [LARGE SCALE GENOMIC DNA]</scope>
    <source>
        <strain evidence="3">cv. Tatra</strain>
        <tissue evidence="2">Young leaves</tissue>
    </source>
</reference>
<dbReference type="Proteomes" id="UP000236291">
    <property type="component" value="Unassembled WGS sequence"/>
</dbReference>
<protein>
    <submittedName>
        <fullName evidence="2">Uncharacterized protein</fullName>
    </submittedName>
</protein>
<comment type="caution">
    <text evidence="2">The sequence shown here is derived from an EMBL/GenBank/DDBJ whole genome shotgun (WGS) entry which is preliminary data.</text>
</comment>
<dbReference type="EMBL" id="ASHM01132518">
    <property type="protein sequence ID" value="PNX59552.1"/>
    <property type="molecule type" value="Genomic_DNA"/>
</dbReference>
<gene>
    <name evidence="2" type="ORF">L195_g059746</name>
</gene>
<accession>A0A2K3JZV9</accession>
<evidence type="ECO:0000313" key="2">
    <source>
        <dbReference type="EMBL" id="PNX59552.1"/>
    </source>
</evidence>
<evidence type="ECO:0000313" key="3">
    <source>
        <dbReference type="Proteomes" id="UP000236291"/>
    </source>
</evidence>
<organism evidence="2 3">
    <name type="scientific">Trifolium pratense</name>
    <name type="common">Red clover</name>
    <dbReference type="NCBI Taxonomy" id="57577"/>
    <lineage>
        <taxon>Eukaryota</taxon>
        <taxon>Viridiplantae</taxon>
        <taxon>Streptophyta</taxon>
        <taxon>Embryophyta</taxon>
        <taxon>Tracheophyta</taxon>
        <taxon>Spermatophyta</taxon>
        <taxon>Magnoliopsida</taxon>
        <taxon>eudicotyledons</taxon>
        <taxon>Gunneridae</taxon>
        <taxon>Pentapetalae</taxon>
        <taxon>rosids</taxon>
        <taxon>fabids</taxon>
        <taxon>Fabales</taxon>
        <taxon>Fabaceae</taxon>
        <taxon>Papilionoideae</taxon>
        <taxon>50 kb inversion clade</taxon>
        <taxon>NPAAA clade</taxon>
        <taxon>Hologalegina</taxon>
        <taxon>IRL clade</taxon>
        <taxon>Trifolieae</taxon>
        <taxon>Trifolium</taxon>
    </lineage>
</organism>
<feature type="region of interest" description="Disordered" evidence="1">
    <location>
        <begin position="28"/>
        <end position="58"/>
    </location>
</feature>
<sequence length="58" mass="6516">MDETRIDKENDVGDWCFLPGSESGGLLGSQNHLDVEGSNNGFLKAQNKQSKRDMRQFD</sequence>
<proteinExistence type="predicted"/>
<reference evidence="2 3" key="2">
    <citation type="journal article" date="2017" name="Front. Plant Sci.">
        <title>Gene Classification and Mining of Molecular Markers Useful in Red Clover (Trifolium pratense) Breeding.</title>
        <authorList>
            <person name="Istvanek J."/>
            <person name="Dluhosova J."/>
            <person name="Dluhos P."/>
            <person name="Patkova L."/>
            <person name="Nedelnik J."/>
            <person name="Repkova J."/>
        </authorList>
    </citation>
    <scope>NUCLEOTIDE SEQUENCE [LARGE SCALE GENOMIC DNA]</scope>
    <source>
        <strain evidence="3">cv. Tatra</strain>
        <tissue evidence="2">Young leaves</tissue>
    </source>
</reference>
<dbReference type="AlphaFoldDB" id="A0A2K3JZV9"/>
<evidence type="ECO:0000256" key="1">
    <source>
        <dbReference type="SAM" id="MobiDB-lite"/>
    </source>
</evidence>